<keyword evidence="4" id="KW-0862">Zinc</keyword>
<keyword evidence="10" id="KW-1185">Reference proteome</keyword>
<sequence>MPYKVGYAPRGGSQCSVCTNKSAKAIPAGDLQFGVFYVNDGQEQLTWRHLFCVNSTQMKNIAKVYPFGKGIVDYDTLTETDQGKIKNFFEQYTGPLNSFEDALKAQGRRYTFAEESEIQPAPSERAKSPVEGSEVEGPAWGLSEPRSPSTSSAAPPLSATPSVAPPRYNARAVASNQRPYRPSVETSGASFSNQERDDLTISELGLSLVDLDIATARVEHAAAVVGVERAKKKSVEWELSRFRRRSETSGFSTPMHEQVEGLELQVIQAELKVAEAESKLAEARIRKEEAKRAVIALQLAEVRKEGK</sequence>
<evidence type="ECO:0000256" key="3">
    <source>
        <dbReference type="ARBA" id="ARBA00022771"/>
    </source>
</evidence>
<evidence type="ECO:0000256" key="2">
    <source>
        <dbReference type="ARBA" id="ARBA00022723"/>
    </source>
</evidence>
<feature type="compositionally biased region" description="Low complexity" evidence="7">
    <location>
        <begin position="143"/>
        <end position="166"/>
    </location>
</feature>
<dbReference type="HOGENOM" id="CLU_906710_0_0_1"/>
<dbReference type="InterPro" id="IPR036957">
    <property type="entry name" value="Znf_PARP_sf"/>
</dbReference>
<name>A0A0C3PW63_9AGAM</name>
<dbReference type="OrthoDB" id="3231085at2759"/>
<evidence type="ECO:0000256" key="7">
    <source>
        <dbReference type="SAM" id="MobiDB-lite"/>
    </source>
</evidence>
<keyword evidence="5" id="KW-0539">Nucleus</keyword>
<keyword evidence="6" id="KW-0175">Coiled coil</keyword>
<dbReference type="GO" id="GO:0008270">
    <property type="term" value="F:zinc ion binding"/>
    <property type="evidence" value="ECO:0007669"/>
    <property type="project" value="UniProtKB-KW"/>
</dbReference>
<feature type="region of interest" description="Disordered" evidence="7">
    <location>
        <begin position="113"/>
        <end position="194"/>
    </location>
</feature>
<evidence type="ECO:0000259" key="8">
    <source>
        <dbReference type="PROSITE" id="PS50064"/>
    </source>
</evidence>
<reference evidence="9 10" key="1">
    <citation type="submission" date="2014-04" db="EMBL/GenBank/DDBJ databases">
        <authorList>
            <consortium name="DOE Joint Genome Institute"/>
            <person name="Kuo A."/>
            <person name="Girlanda M."/>
            <person name="Perotto S."/>
            <person name="Kohler A."/>
            <person name="Nagy L.G."/>
            <person name="Floudas D."/>
            <person name="Copeland A."/>
            <person name="Barry K.W."/>
            <person name="Cichocki N."/>
            <person name="Veneault-Fourrey C."/>
            <person name="LaButti K."/>
            <person name="Lindquist E.A."/>
            <person name="Lipzen A."/>
            <person name="Lundell T."/>
            <person name="Morin E."/>
            <person name="Murat C."/>
            <person name="Sun H."/>
            <person name="Tunlid A."/>
            <person name="Henrissat B."/>
            <person name="Grigoriev I.V."/>
            <person name="Hibbett D.S."/>
            <person name="Martin F."/>
            <person name="Nordberg H.P."/>
            <person name="Cantor M.N."/>
            <person name="Hua S.X."/>
        </authorList>
    </citation>
    <scope>NUCLEOTIDE SEQUENCE [LARGE SCALE GENOMIC DNA]</scope>
    <source>
        <strain evidence="9 10">MUT 4182</strain>
    </source>
</reference>
<protein>
    <recommendedName>
        <fullName evidence="8">PARP-type domain-containing protein</fullName>
    </recommendedName>
</protein>
<dbReference type="PROSITE" id="PS50064">
    <property type="entry name" value="ZF_PARP_2"/>
    <property type="match status" value="1"/>
</dbReference>
<feature type="domain" description="PARP-type" evidence="8">
    <location>
        <begin position="3"/>
        <end position="93"/>
    </location>
</feature>
<evidence type="ECO:0000256" key="6">
    <source>
        <dbReference type="SAM" id="Coils"/>
    </source>
</evidence>
<keyword evidence="2" id="KW-0479">Metal-binding</keyword>
<dbReference type="AlphaFoldDB" id="A0A0C3PW63"/>
<dbReference type="InterPro" id="IPR001510">
    <property type="entry name" value="Znf_PARP"/>
</dbReference>
<accession>A0A0C3PW63</accession>
<dbReference type="Pfam" id="PF00645">
    <property type="entry name" value="zf-PARP"/>
    <property type="match status" value="1"/>
</dbReference>
<feature type="compositionally biased region" description="Polar residues" evidence="7">
    <location>
        <begin position="174"/>
        <end position="193"/>
    </location>
</feature>
<feature type="coiled-coil region" evidence="6">
    <location>
        <begin position="259"/>
        <end position="300"/>
    </location>
</feature>
<evidence type="ECO:0000313" key="10">
    <source>
        <dbReference type="Proteomes" id="UP000054248"/>
    </source>
</evidence>
<dbReference type="SMART" id="SM01336">
    <property type="entry name" value="zf-PARP"/>
    <property type="match status" value="1"/>
</dbReference>
<evidence type="ECO:0000256" key="4">
    <source>
        <dbReference type="ARBA" id="ARBA00022833"/>
    </source>
</evidence>
<keyword evidence="3" id="KW-0863">Zinc-finger</keyword>
<proteinExistence type="predicted"/>
<dbReference type="GO" id="GO:0003677">
    <property type="term" value="F:DNA binding"/>
    <property type="evidence" value="ECO:0007669"/>
    <property type="project" value="InterPro"/>
</dbReference>
<reference evidence="10" key="2">
    <citation type="submission" date="2015-01" db="EMBL/GenBank/DDBJ databases">
        <title>Evolutionary Origins and Diversification of the Mycorrhizal Mutualists.</title>
        <authorList>
            <consortium name="DOE Joint Genome Institute"/>
            <consortium name="Mycorrhizal Genomics Consortium"/>
            <person name="Kohler A."/>
            <person name="Kuo A."/>
            <person name="Nagy L.G."/>
            <person name="Floudas D."/>
            <person name="Copeland A."/>
            <person name="Barry K.W."/>
            <person name="Cichocki N."/>
            <person name="Veneault-Fourrey C."/>
            <person name="LaButti K."/>
            <person name="Lindquist E.A."/>
            <person name="Lipzen A."/>
            <person name="Lundell T."/>
            <person name="Morin E."/>
            <person name="Murat C."/>
            <person name="Riley R."/>
            <person name="Ohm R."/>
            <person name="Sun H."/>
            <person name="Tunlid A."/>
            <person name="Henrissat B."/>
            <person name="Grigoriev I.V."/>
            <person name="Hibbett D.S."/>
            <person name="Martin F."/>
        </authorList>
    </citation>
    <scope>NUCLEOTIDE SEQUENCE [LARGE SCALE GENOMIC DNA]</scope>
    <source>
        <strain evidence="10">MUT 4182</strain>
    </source>
</reference>
<dbReference type="EMBL" id="KN823233">
    <property type="protein sequence ID" value="KIO19235.1"/>
    <property type="molecule type" value="Genomic_DNA"/>
</dbReference>
<dbReference type="Gene3D" id="3.30.1740.10">
    <property type="entry name" value="Zinc finger, PARP-type"/>
    <property type="match status" value="1"/>
</dbReference>
<dbReference type="GO" id="GO:0005634">
    <property type="term" value="C:nucleus"/>
    <property type="evidence" value="ECO:0007669"/>
    <property type="project" value="UniProtKB-SubCell"/>
</dbReference>
<evidence type="ECO:0000256" key="5">
    <source>
        <dbReference type="ARBA" id="ARBA00023242"/>
    </source>
</evidence>
<dbReference type="SUPFAM" id="SSF57716">
    <property type="entry name" value="Glucocorticoid receptor-like (DNA-binding domain)"/>
    <property type="match status" value="1"/>
</dbReference>
<dbReference type="Proteomes" id="UP000054248">
    <property type="component" value="Unassembled WGS sequence"/>
</dbReference>
<evidence type="ECO:0000256" key="1">
    <source>
        <dbReference type="ARBA" id="ARBA00004123"/>
    </source>
</evidence>
<organism evidence="9 10">
    <name type="scientific">Tulasnella calospora MUT 4182</name>
    <dbReference type="NCBI Taxonomy" id="1051891"/>
    <lineage>
        <taxon>Eukaryota</taxon>
        <taxon>Fungi</taxon>
        <taxon>Dikarya</taxon>
        <taxon>Basidiomycota</taxon>
        <taxon>Agaricomycotina</taxon>
        <taxon>Agaricomycetes</taxon>
        <taxon>Cantharellales</taxon>
        <taxon>Tulasnellaceae</taxon>
        <taxon>Tulasnella</taxon>
    </lineage>
</organism>
<gene>
    <name evidence="9" type="ORF">M407DRAFT_31126</name>
</gene>
<comment type="subcellular location">
    <subcellularLocation>
        <location evidence="1">Nucleus</location>
    </subcellularLocation>
</comment>
<evidence type="ECO:0000313" key="9">
    <source>
        <dbReference type="EMBL" id="KIO19235.1"/>
    </source>
</evidence>